<feature type="domain" description="Mo-dependent nitrogenase C-terminal" evidence="1">
    <location>
        <begin position="30"/>
        <end position="112"/>
    </location>
</feature>
<name>A0A480AA74_9CYAN</name>
<proteinExistence type="predicted"/>
<dbReference type="RefSeq" id="WP_137906459.1">
    <property type="nucleotide sequence ID" value="NZ_BJCF01000002.1"/>
</dbReference>
<sequence>MLKTNSQPMIISSFVNHEEQNRQAKNQFNLLQKLRQFLDEIEIDNRQVAKLIAKLIPAQCPFERDIVVFGRKIAHIPPLCKFNPLYDQFVGLRFRALCYLVDKCGEDIQSYC</sequence>
<accession>A0A480AA74</accession>
<dbReference type="Proteomes" id="UP000299367">
    <property type="component" value="Unassembled WGS sequence"/>
</dbReference>
<comment type="caution">
    <text evidence="2">The sequence shown here is derived from an EMBL/GenBank/DDBJ whole genome shotgun (WGS) entry which is preliminary data.</text>
</comment>
<dbReference type="Pfam" id="PF06967">
    <property type="entry name" value="Mo-nitro_C"/>
    <property type="match status" value="1"/>
</dbReference>
<organism evidence="2 3">
    <name type="scientific">Dolichospermum planctonicum</name>
    <dbReference type="NCBI Taxonomy" id="136072"/>
    <lineage>
        <taxon>Bacteria</taxon>
        <taxon>Bacillati</taxon>
        <taxon>Cyanobacteriota</taxon>
        <taxon>Cyanophyceae</taxon>
        <taxon>Nostocales</taxon>
        <taxon>Aphanizomenonaceae</taxon>
        <taxon>Dolichospermum</taxon>
    </lineage>
</organism>
<evidence type="ECO:0000313" key="2">
    <source>
        <dbReference type="EMBL" id="GCL40633.1"/>
    </source>
</evidence>
<reference evidence="3" key="1">
    <citation type="submission" date="2019-02" db="EMBL/GenBank/DDBJ databases">
        <title>Draft genome sequence of Dolichospermum planctonicum NIES-80.</title>
        <authorList>
            <person name="Yamaguchi H."/>
            <person name="Suzuki S."/>
            <person name="Kawachi M."/>
        </authorList>
    </citation>
    <scope>NUCLEOTIDE SEQUENCE [LARGE SCALE GENOMIC DNA]</scope>
    <source>
        <strain evidence="3">NIES-80</strain>
    </source>
</reference>
<dbReference type="EMBL" id="BJCF01000002">
    <property type="protein sequence ID" value="GCL40633.1"/>
    <property type="molecule type" value="Genomic_DNA"/>
</dbReference>
<dbReference type="InterPro" id="IPR009717">
    <property type="entry name" value="Mo-dep_Nase_C"/>
</dbReference>
<evidence type="ECO:0000259" key="1">
    <source>
        <dbReference type="Pfam" id="PF06967"/>
    </source>
</evidence>
<protein>
    <submittedName>
        <fullName evidence="2">Mo-dependent nitrogenase family protein</fullName>
    </submittedName>
</protein>
<evidence type="ECO:0000313" key="3">
    <source>
        <dbReference type="Proteomes" id="UP000299367"/>
    </source>
</evidence>
<dbReference type="OrthoDB" id="486098at2"/>
<gene>
    <name evidence="2" type="ORF">NIES80_03210</name>
</gene>
<dbReference type="AlphaFoldDB" id="A0A480AA74"/>